<dbReference type="NCBIfam" id="NF003819">
    <property type="entry name" value="PRK05412.1"/>
    <property type="match status" value="1"/>
</dbReference>
<proteinExistence type="inferred from homology"/>
<dbReference type="OrthoDB" id="9801447at2"/>
<evidence type="ECO:0000256" key="1">
    <source>
        <dbReference type="ARBA" id="ARBA00022741"/>
    </source>
</evidence>
<evidence type="ECO:0000256" key="3">
    <source>
        <dbReference type="HAMAP-Rule" id="MF_00632"/>
    </source>
</evidence>
<comment type="similarity">
    <text evidence="2 3">Belongs to the YajQ family.</text>
</comment>
<dbReference type="CDD" id="cd11740">
    <property type="entry name" value="YajQ_like"/>
    <property type="match status" value="1"/>
</dbReference>
<reference evidence="4 5" key="1">
    <citation type="submission" date="2017-04" db="EMBL/GenBank/DDBJ databases">
        <authorList>
            <person name="Afonso C.L."/>
            <person name="Miller P.J."/>
            <person name="Scott M.A."/>
            <person name="Spackman E."/>
            <person name="Goraichik I."/>
            <person name="Dimitrov K.M."/>
            <person name="Suarez D.L."/>
            <person name="Swayne D.E."/>
        </authorList>
    </citation>
    <scope>NUCLEOTIDE SEQUENCE [LARGE SCALE GENOMIC DNA]</scope>
    <source>
        <strain evidence="4 5">DSM 11270</strain>
    </source>
</reference>
<dbReference type="HAMAP" id="MF_00632">
    <property type="entry name" value="UPF0234"/>
    <property type="match status" value="1"/>
</dbReference>
<dbReference type="GO" id="GO:0005829">
    <property type="term" value="C:cytosol"/>
    <property type="evidence" value="ECO:0007669"/>
    <property type="project" value="TreeGrafter"/>
</dbReference>
<keyword evidence="5" id="KW-1185">Reference proteome</keyword>
<comment type="function">
    <text evidence="3">Nucleotide-binding protein.</text>
</comment>
<dbReference type="PANTHER" id="PTHR30476:SF0">
    <property type="entry name" value="UPF0234 PROTEIN YAJQ"/>
    <property type="match status" value="1"/>
</dbReference>
<dbReference type="Proteomes" id="UP000192731">
    <property type="component" value="Unassembled WGS sequence"/>
</dbReference>
<dbReference type="STRING" id="656914.SAMN00017405_1020"/>
<dbReference type="InterPro" id="IPR036183">
    <property type="entry name" value="YajQ-like_sf"/>
</dbReference>
<protein>
    <recommendedName>
        <fullName evidence="3">Nucleotide-binding protein SAMN00017405_1020</fullName>
    </recommendedName>
</protein>
<dbReference type="PANTHER" id="PTHR30476">
    <property type="entry name" value="UPF0234 PROTEIN YAJQ"/>
    <property type="match status" value="1"/>
</dbReference>
<dbReference type="InterPro" id="IPR035571">
    <property type="entry name" value="UPF0234-like_C"/>
</dbReference>
<dbReference type="Gene3D" id="3.30.70.990">
    <property type="entry name" value="YajQ-like, domain 2"/>
    <property type="match status" value="1"/>
</dbReference>
<organism evidence="4 5">
    <name type="scientific">Desulfonispora thiosulfatigenes DSM 11270</name>
    <dbReference type="NCBI Taxonomy" id="656914"/>
    <lineage>
        <taxon>Bacteria</taxon>
        <taxon>Bacillati</taxon>
        <taxon>Bacillota</taxon>
        <taxon>Clostridia</taxon>
        <taxon>Eubacteriales</taxon>
        <taxon>Peptococcaceae</taxon>
        <taxon>Desulfonispora</taxon>
    </lineage>
</organism>
<keyword evidence="1 3" id="KW-0547">Nucleotide-binding</keyword>
<dbReference type="GO" id="GO:0000166">
    <property type="term" value="F:nucleotide binding"/>
    <property type="evidence" value="ECO:0007669"/>
    <property type="project" value="UniProtKB-UniRule"/>
</dbReference>
<dbReference type="RefSeq" id="WP_084052265.1">
    <property type="nucleotide sequence ID" value="NZ_FWWT01000008.1"/>
</dbReference>
<accession>A0A1W1UQI7</accession>
<dbReference type="InterPro" id="IPR007551">
    <property type="entry name" value="YajQ/Smlt4090-like"/>
</dbReference>
<dbReference type="SUPFAM" id="SSF89963">
    <property type="entry name" value="YajQ-like"/>
    <property type="match status" value="2"/>
</dbReference>
<dbReference type="EMBL" id="FWWT01000008">
    <property type="protein sequence ID" value="SMB83259.1"/>
    <property type="molecule type" value="Genomic_DNA"/>
</dbReference>
<dbReference type="AlphaFoldDB" id="A0A1W1UQI7"/>
<name>A0A1W1UQI7_DESTI</name>
<evidence type="ECO:0000313" key="5">
    <source>
        <dbReference type="Proteomes" id="UP000192731"/>
    </source>
</evidence>
<dbReference type="Pfam" id="PF04461">
    <property type="entry name" value="YajQ"/>
    <property type="match status" value="1"/>
</dbReference>
<gene>
    <name evidence="4" type="ORF">SAMN00017405_1020</name>
</gene>
<dbReference type="Gene3D" id="3.30.70.860">
    <property type="match status" value="1"/>
</dbReference>
<dbReference type="InterPro" id="IPR035570">
    <property type="entry name" value="UPF0234_N"/>
</dbReference>
<evidence type="ECO:0000256" key="2">
    <source>
        <dbReference type="ARBA" id="ARBA00093450"/>
    </source>
</evidence>
<sequence>MAKDPSFDVVSKVDMQEVDNAINQTNKEISQRFDFKNSKSEVKLEKEEIKIIADDTMRLNSVVDILQTKLIRRNVSVKNFDYGKVEDVGGGLVKQMVKIQQGLSTDVAKEIVKDIKNMKLKVQASIQEDQVRVTGKKLDDLQSVIATLKGKEYDVDLQFNNYR</sequence>
<evidence type="ECO:0000313" key="4">
    <source>
        <dbReference type="EMBL" id="SMB83259.1"/>
    </source>
</evidence>